<proteinExistence type="predicted"/>
<evidence type="ECO:0000313" key="2">
    <source>
        <dbReference type="Proteomes" id="UP001610335"/>
    </source>
</evidence>
<keyword evidence="2" id="KW-1185">Reference proteome</keyword>
<evidence type="ECO:0000313" key="1">
    <source>
        <dbReference type="EMBL" id="KAL2830581.1"/>
    </source>
</evidence>
<protein>
    <submittedName>
        <fullName evidence="1">Uncharacterized protein</fullName>
    </submittedName>
</protein>
<reference evidence="1 2" key="1">
    <citation type="submission" date="2024-07" db="EMBL/GenBank/DDBJ databases">
        <title>Section-level genome sequencing and comparative genomics of Aspergillus sections Usti and Cavernicolus.</title>
        <authorList>
            <consortium name="Lawrence Berkeley National Laboratory"/>
            <person name="Nybo J.L."/>
            <person name="Vesth T.C."/>
            <person name="Theobald S."/>
            <person name="Frisvad J.C."/>
            <person name="Larsen T.O."/>
            <person name="Kjaerboelling I."/>
            <person name="Rothschild-Mancinelli K."/>
            <person name="Lyhne E.K."/>
            <person name="Kogle M.E."/>
            <person name="Barry K."/>
            <person name="Clum A."/>
            <person name="Na H."/>
            <person name="Ledsgaard L."/>
            <person name="Lin J."/>
            <person name="Lipzen A."/>
            <person name="Kuo A."/>
            <person name="Riley R."/>
            <person name="Mondo S."/>
            <person name="LaButti K."/>
            <person name="Haridas S."/>
            <person name="Pangalinan J."/>
            <person name="Salamov A.A."/>
            <person name="Simmons B.A."/>
            <person name="Magnuson J.K."/>
            <person name="Chen J."/>
            <person name="Drula E."/>
            <person name="Henrissat B."/>
            <person name="Wiebenga A."/>
            <person name="Lubbers R.J."/>
            <person name="Gomes A.C."/>
            <person name="Makela M.R."/>
            <person name="Stajich J."/>
            <person name="Grigoriev I.V."/>
            <person name="Mortensen U.H."/>
            <person name="De vries R.P."/>
            <person name="Baker S.E."/>
            <person name="Andersen M.R."/>
        </authorList>
    </citation>
    <scope>NUCLEOTIDE SEQUENCE [LARGE SCALE GENOMIC DNA]</scope>
    <source>
        <strain evidence="1 2">CBS 600.67</strain>
    </source>
</reference>
<gene>
    <name evidence="1" type="ORF">BDW59DRAFT_141134</name>
</gene>
<comment type="caution">
    <text evidence="1">The sequence shown here is derived from an EMBL/GenBank/DDBJ whole genome shotgun (WGS) entry which is preliminary data.</text>
</comment>
<sequence>MHALHFNEMIRRTRRGSDREARGFFSIPQAHEGQILHPHRLLTRRIGPFFLMIWSVQWFHPWIHGNFAVRESNSWEAAI</sequence>
<name>A0ABR4IS36_9EURO</name>
<accession>A0ABR4IS36</accession>
<organism evidence="1 2">
    <name type="scientific">Aspergillus cavernicola</name>
    <dbReference type="NCBI Taxonomy" id="176166"/>
    <lineage>
        <taxon>Eukaryota</taxon>
        <taxon>Fungi</taxon>
        <taxon>Dikarya</taxon>
        <taxon>Ascomycota</taxon>
        <taxon>Pezizomycotina</taxon>
        <taxon>Eurotiomycetes</taxon>
        <taxon>Eurotiomycetidae</taxon>
        <taxon>Eurotiales</taxon>
        <taxon>Aspergillaceae</taxon>
        <taxon>Aspergillus</taxon>
        <taxon>Aspergillus subgen. Nidulantes</taxon>
    </lineage>
</organism>
<dbReference type="EMBL" id="JBFXLS010000012">
    <property type="protein sequence ID" value="KAL2830581.1"/>
    <property type="molecule type" value="Genomic_DNA"/>
</dbReference>
<dbReference type="Proteomes" id="UP001610335">
    <property type="component" value="Unassembled WGS sequence"/>
</dbReference>